<feature type="coiled-coil region" evidence="1">
    <location>
        <begin position="22"/>
        <end position="49"/>
    </location>
</feature>
<reference evidence="2" key="1">
    <citation type="submission" date="2020-10" db="EMBL/GenBank/DDBJ databases">
        <authorList>
            <person name="Gilroy R."/>
        </authorList>
    </citation>
    <scope>NUCLEOTIDE SEQUENCE</scope>
    <source>
        <strain evidence="2">ChiW13-3771</strain>
    </source>
</reference>
<evidence type="ECO:0000313" key="3">
    <source>
        <dbReference type="Proteomes" id="UP000824201"/>
    </source>
</evidence>
<comment type="caution">
    <text evidence="2">The sequence shown here is derived from an EMBL/GenBank/DDBJ whole genome shotgun (WGS) entry which is preliminary data.</text>
</comment>
<name>A0A9D1EE54_9FIRM</name>
<dbReference type="Pfam" id="PF06013">
    <property type="entry name" value="WXG100"/>
    <property type="match status" value="1"/>
</dbReference>
<organism evidence="2 3">
    <name type="scientific">Candidatus Fimimorpha faecalis</name>
    <dbReference type="NCBI Taxonomy" id="2840824"/>
    <lineage>
        <taxon>Bacteria</taxon>
        <taxon>Bacillati</taxon>
        <taxon>Bacillota</taxon>
        <taxon>Clostridia</taxon>
        <taxon>Eubacteriales</taxon>
        <taxon>Candidatus Fimimorpha</taxon>
    </lineage>
</organism>
<gene>
    <name evidence="2" type="ORF">IAC96_06700</name>
</gene>
<evidence type="ECO:0000256" key="1">
    <source>
        <dbReference type="SAM" id="Coils"/>
    </source>
</evidence>
<keyword evidence="1" id="KW-0175">Coiled coil</keyword>
<accession>A0A9D1EE54</accession>
<dbReference type="SUPFAM" id="SSF140453">
    <property type="entry name" value="EsxAB dimer-like"/>
    <property type="match status" value="1"/>
</dbReference>
<protein>
    <submittedName>
        <fullName evidence="2">WXG100 family type VII secretion target</fullName>
    </submittedName>
</protein>
<dbReference type="AlphaFoldDB" id="A0A9D1EE54"/>
<dbReference type="InterPro" id="IPR036689">
    <property type="entry name" value="ESAT-6-like_sf"/>
</dbReference>
<dbReference type="EMBL" id="DVHN01000074">
    <property type="protein sequence ID" value="HIR88624.1"/>
    <property type="molecule type" value="Genomic_DNA"/>
</dbReference>
<dbReference type="InterPro" id="IPR010310">
    <property type="entry name" value="T7SS_ESAT-6-like"/>
</dbReference>
<dbReference type="Gene3D" id="1.10.287.1060">
    <property type="entry name" value="ESAT-6-like"/>
    <property type="match status" value="1"/>
</dbReference>
<sequence>MAEITVNSEGLRSSAGVFEEVKKNIQTLLADIQNEMDHVKQNYKGEEADDLYNRFSQLSDDFEERGKVIQEYADFLKETADDWDRVGKDNAGDISGMETDA</sequence>
<dbReference type="Proteomes" id="UP000824201">
    <property type="component" value="Unassembled WGS sequence"/>
</dbReference>
<proteinExistence type="predicted"/>
<evidence type="ECO:0000313" key="2">
    <source>
        <dbReference type="EMBL" id="HIR88624.1"/>
    </source>
</evidence>
<reference evidence="2" key="2">
    <citation type="journal article" date="2021" name="PeerJ">
        <title>Extensive microbial diversity within the chicken gut microbiome revealed by metagenomics and culture.</title>
        <authorList>
            <person name="Gilroy R."/>
            <person name="Ravi A."/>
            <person name="Getino M."/>
            <person name="Pursley I."/>
            <person name="Horton D.L."/>
            <person name="Alikhan N.F."/>
            <person name="Baker D."/>
            <person name="Gharbi K."/>
            <person name="Hall N."/>
            <person name="Watson M."/>
            <person name="Adriaenssens E.M."/>
            <person name="Foster-Nyarko E."/>
            <person name="Jarju S."/>
            <person name="Secka A."/>
            <person name="Antonio M."/>
            <person name="Oren A."/>
            <person name="Chaudhuri R.R."/>
            <person name="La Ragione R."/>
            <person name="Hildebrand F."/>
            <person name="Pallen M.J."/>
        </authorList>
    </citation>
    <scope>NUCLEOTIDE SEQUENCE</scope>
    <source>
        <strain evidence="2">ChiW13-3771</strain>
    </source>
</reference>